<protein>
    <submittedName>
        <fullName evidence="1">Uncharacterized protein</fullName>
    </submittedName>
</protein>
<name>A0A6C0AV76_9ZZZZ</name>
<proteinExistence type="predicted"/>
<reference evidence="1" key="1">
    <citation type="journal article" date="2020" name="Nature">
        <title>Giant virus diversity and host interactions through global metagenomics.</title>
        <authorList>
            <person name="Schulz F."/>
            <person name="Roux S."/>
            <person name="Paez-Espino D."/>
            <person name="Jungbluth S."/>
            <person name="Walsh D.A."/>
            <person name="Denef V.J."/>
            <person name="McMahon K.D."/>
            <person name="Konstantinidis K.T."/>
            <person name="Eloe-Fadrosh E.A."/>
            <person name="Kyrpides N.C."/>
            <person name="Woyke T."/>
        </authorList>
    </citation>
    <scope>NUCLEOTIDE SEQUENCE</scope>
    <source>
        <strain evidence="1">GVMAG-S-ERX555961-36</strain>
    </source>
</reference>
<organism evidence="1">
    <name type="scientific">viral metagenome</name>
    <dbReference type="NCBI Taxonomy" id="1070528"/>
    <lineage>
        <taxon>unclassified sequences</taxon>
        <taxon>metagenomes</taxon>
        <taxon>organismal metagenomes</taxon>
    </lineage>
</organism>
<dbReference type="EMBL" id="MN738761">
    <property type="protein sequence ID" value="QHS83658.1"/>
    <property type="molecule type" value="Genomic_DNA"/>
</dbReference>
<sequence>MTSSGEYLEKLKKKQLNNYSSTFSGYSTNGALDSSIVMMDRKLINSYMNKDTELERIRRKSSEIEARVAAAAAEADAKACPIIFRIKNNELQMKATDYFLSTYSSTIYLKGVYGLLIKDGQLGDFVNNNWSYSSDTGQLKLDLAVSRNRDMYPITNEYTTITKNCSTSLISSDVTNPPPLYVFVSKSATGKHDVIKISNKLMWKFQT</sequence>
<evidence type="ECO:0000313" key="1">
    <source>
        <dbReference type="EMBL" id="QHS83658.1"/>
    </source>
</evidence>
<dbReference type="AlphaFoldDB" id="A0A6C0AV76"/>
<accession>A0A6C0AV76</accession>